<comment type="caution">
    <text evidence="3">The sequence shown here is derived from an EMBL/GenBank/DDBJ whole genome shotgun (WGS) entry which is preliminary data.</text>
</comment>
<feature type="region of interest" description="Disordered" evidence="1">
    <location>
        <begin position="107"/>
        <end position="128"/>
    </location>
</feature>
<sequence>MTASVIERFRELVVDESDSFYFDHPLDHVPGMLLFSGLLELTARADGLRARGRRPGRVVAGLDFTRFCELDRGTTLACRPVPGRNRAWTVAARQSGREVCGGSIAFADADPADPGDPPATPAPARRAPARLVHRRRPENILVGEPVRRGRGLVESEVLQPAGARPAFRGPVEIVEAGRQFATMLEHEEHGRPLDATLLWVMLRLDLPYRVGRDVPLKLRWPVARASGRRSRCAARLADASTGADLGSLTYEAYAVDPEQYARTRAR</sequence>
<dbReference type="Pfam" id="PF03756">
    <property type="entry name" value="AfsA"/>
    <property type="match status" value="1"/>
</dbReference>
<dbReference type="InterPro" id="IPR005509">
    <property type="entry name" value="AfsA_hotdog_dom"/>
</dbReference>
<dbReference type="Proteomes" id="UP000579250">
    <property type="component" value="Unassembled WGS sequence"/>
</dbReference>
<feature type="domain" description="A-factor biosynthesis hotdog" evidence="2">
    <location>
        <begin position="131"/>
        <end position="233"/>
    </location>
</feature>
<reference evidence="3 4" key="1">
    <citation type="submission" date="2020-04" db="EMBL/GenBank/DDBJ databases">
        <title>MicrobeNet Type strains.</title>
        <authorList>
            <person name="Nicholson A.C."/>
        </authorList>
    </citation>
    <scope>NUCLEOTIDE SEQUENCE [LARGE SCALE GENOMIC DNA]</scope>
    <source>
        <strain evidence="3 4">ATCC BAA-277</strain>
    </source>
</reference>
<evidence type="ECO:0000313" key="3">
    <source>
        <dbReference type="EMBL" id="NKZ09177.1"/>
    </source>
</evidence>
<evidence type="ECO:0000256" key="1">
    <source>
        <dbReference type="SAM" id="MobiDB-lite"/>
    </source>
</evidence>
<name>A0A846ZBU2_9ACTN</name>
<gene>
    <name evidence="3" type="ORF">HGB48_36385</name>
</gene>
<accession>A0A846ZBU2</accession>
<dbReference type="RefSeq" id="WP_067630792.1">
    <property type="nucleotide sequence ID" value="NZ_JAAXPI010000131.1"/>
</dbReference>
<evidence type="ECO:0000259" key="2">
    <source>
        <dbReference type="Pfam" id="PF03756"/>
    </source>
</evidence>
<protein>
    <recommendedName>
        <fullName evidence="2">A-factor biosynthesis hotdog domain-containing protein</fullName>
    </recommendedName>
</protein>
<keyword evidence="4" id="KW-1185">Reference proteome</keyword>
<dbReference type="AlphaFoldDB" id="A0A846ZBU2"/>
<evidence type="ECO:0000313" key="4">
    <source>
        <dbReference type="Proteomes" id="UP000579250"/>
    </source>
</evidence>
<organism evidence="3 4">
    <name type="scientific">Actinomadura latina</name>
    <dbReference type="NCBI Taxonomy" id="163603"/>
    <lineage>
        <taxon>Bacteria</taxon>
        <taxon>Bacillati</taxon>
        <taxon>Actinomycetota</taxon>
        <taxon>Actinomycetes</taxon>
        <taxon>Streptosporangiales</taxon>
        <taxon>Thermomonosporaceae</taxon>
        <taxon>Actinomadura</taxon>
    </lineage>
</organism>
<proteinExistence type="predicted"/>
<dbReference type="EMBL" id="JAAXPI010000131">
    <property type="protein sequence ID" value="NKZ09177.1"/>
    <property type="molecule type" value="Genomic_DNA"/>
</dbReference>